<reference evidence="10 11" key="1">
    <citation type="submission" date="2016-10" db="EMBL/GenBank/DDBJ databases">
        <title>Genome sequence of a sulfur-reducing bacterium Desulfurobacterium indicum K6013.</title>
        <authorList>
            <person name="Cao J."/>
            <person name="Shao Z."/>
            <person name="Alain K."/>
            <person name="Jebbar M."/>
        </authorList>
    </citation>
    <scope>NUCLEOTIDE SEQUENCE [LARGE SCALE GENOMIC DNA]</scope>
    <source>
        <strain evidence="10 11">K6013</strain>
    </source>
</reference>
<dbReference type="InterPro" id="IPR020845">
    <property type="entry name" value="AMP-binding_CS"/>
</dbReference>
<dbReference type="InterPro" id="IPR011904">
    <property type="entry name" value="Ac_CoA_lig"/>
</dbReference>
<dbReference type="Gene3D" id="3.40.50.12780">
    <property type="entry name" value="N-terminal domain of ligase-like"/>
    <property type="match status" value="1"/>
</dbReference>
<evidence type="ECO:0000313" key="11">
    <source>
        <dbReference type="Proteomes" id="UP000187408"/>
    </source>
</evidence>
<keyword evidence="5" id="KW-0007">Acetylation</keyword>
<dbReference type="Gene3D" id="3.30.300.30">
    <property type="match status" value="1"/>
</dbReference>
<evidence type="ECO:0000256" key="6">
    <source>
        <dbReference type="NCBIfam" id="TIGR02188"/>
    </source>
</evidence>
<dbReference type="Pfam" id="PF00501">
    <property type="entry name" value="AMP-binding"/>
    <property type="match status" value="1"/>
</dbReference>
<gene>
    <name evidence="10" type="ORF">BLW93_03995</name>
</gene>
<organism evidence="10 11">
    <name type="scientific">Desulfurobacterium indicum</name>
    <dbReference type="NCBI Taxonomy" id="1914305"/>
    <lineage>
        <taxon>Bacteria</taxon>
        <taxon>Pseudomonadati</taxon>
        <taxon>Aquificota</taxon>
        <taxon>Aquificia</taxon>
        <taxon>Desulfurobacteriales</taxon>
        <taxon>Desulfurobacteriaceae</taxon>
        <taxon>Desulfurobacterium</taxon>
    </lineage>
</organism>
<dbReference type="GO" id="GO:0019427">
    <property type="term" value="P:acetyl-CoA biosynthetic process from acetate"/>
    <property type="evidence" value="ECO:0007669"/>
    <property type="project" value="UniProtKB-UniRule"/>
</dbReference>
<dbReference type="GO" id="GO:0003987">
    <property type="term" value="F:acetate-CoA ligase activity"/>
    <property type="evidence" value="ECO:0007669"/>
    <property type="project" value="UniProtKB-UniRule"/>
</dbReference>
<evidence type="ECO:0000259" key="7">
    <source>
        <dbReference type="Pfam" id="PF00501"/>
    </source>
</evidence>
<feature type="domain" description="AMP-binding enzyme C-terminal" evidence="8">
    <location>
        <begin position="530"/>
        <end position="608"/>
    </location>
</feature>
<dbReference type="EMBL" id="MOEN01000011">
    <property type="protein sequence ID" value="OMH40659.1"/>
    <property type="molecule type" value="Genomic_DNA"/>
</dbReference>
<comment type="caution">
    <text evidence="10">The sequence shown here is derived from an EMBL/GenBank/DDBJ whole genome shotgun (WGS) entry which is preliminary data.</text>
</comment>
<dbReference type="NCBIfam" id="TIGR02188">
    <property type="entry name" value="Ac_CoA_lig_AcsA"/>
    <property type="match status" value="1"/>
</dbReference>
<keyword evidence="2 10" id="KW-0436">Ligase</keyword>
<dbReference type="EC" id="6.2.1.1" evidence="6"/>
<dbReference type="FunFam" id="3.40.50.12780:FF:000001">
    <property type="entry name" value="Acetyl-coenzyme A synthetase"/>
    <property type="match status" value="1"/>
</dbReference>
<dbReference type="OrthoDB" id="9778383at2"/>
<dbReference type="PROSITE" id="PS00455">
    <property type="entry name" value="AMP_BINDING"/>
    <property type="match status" value="1"/>
</dbReference>
<dbReference type="RefSeq" id="WP_076712825.1">
    <property type="nucleotide sequence ID" value="NZ_MOEN01000011.1"/>
</dbReference>
<dbReference type="SUPFAM" id="SSF56801">
    <property type="entry name" value="Acetyl-CoA synthetase-like"/>
    <property type="match status" value="1"/>
</dbReference>
<dbReference type="AlphaFoldDB" id="A0A1R1MLM8"/>
<dbReference type="Pfam" id="PF13193">
    <property type="entry name" value="AMP-binding_C"/>
    <property type="match status" value="1"/>
</dbReference>
<evidence type="ECO:0000256" key="3">
    <source>
        <dbReference type="ARBA" id="ARBA00022741"/>
    </source>
</evidence>
<dbReference type="PANTHER" id="PTHR24095">
    <property type="entry name" value="ACETYL-COENZYME A SYNTHETASE"/>
    <property type="match status" value="1"/>
</dbReference>
<evidence type="ECO:0000256" key="4">
    <source>
        <dbReference type="ARBA" id="ARBA00022840"/>
    </source>
</evidence>
<evidence type="ECO:0000256" key="5">
    <source>
        <dbReference type="ARBA" id="ARBA00022990"/>
    </source>
</evidence>
<evidence type="ECO:0000256" key="1">
    <source>
        <dbReference type="ARBA" id="ARBA00006432"/>
    </source>
</evidence>
<comment type="similarity">
    <text evidence="1">Belongs to the ATP-dependent AMP-binding enzyme family.</text>
</comment>
<dbReference type="NCBIfam" id="NF001208">
    <property type="entry name" value="PRK00174.1"/>
    <property type="match status" value="1"/>
</dbReference>
<dbReference type="InterPro" id="IPR032387">
    <property type="entry name" value="ACAS_N"/>
</dbReference>
<keyword evidence="11" id="KW-1185">Reference proteome</keyword>
<dbReference type="InterPro" id="IPR000873">
    <property type="entry name" value="AMP-dep_synth/lig_dom"/>
</dbReference>
<protein>
    <recommendedName>
        <fullName evidence="6">Acetate--CoA ligase</fullName>
        <ecNumber evidence="6">6.2.1.1</ecNumber>
    </recommendedName>
</protein>
<dbReference type="Proteomes" id="UP000187408">
    <property type="component" value="Unassembled WGS sequence"/>
</dbReference>
<dbReference type="GO" id="GO:0005829">
    <property type="term" value="C:cytosol"/>
    <property type="evidence" value="ECO:0007669"/>
    <property type="project" value="TreeGrafter"/>
</dbReference>
<dbReference type="InterPro" id="IPR025110">
    <property type="entry name" value="AMP-bd_C"/>
</dbReference>
<evidence type="ECO:0000259" key="8">
    <source>
        <dbReference type="Pfam" id="PF13193"/>
    </source>
</evidence>
<proteinExistence type="inferred from homology"/>
<evidence type="ECO:0000313" key="10">
    <source>
        <dbReference type="EMBL" id="OMH40659.1"/>
    </source>
</evidence>
<dbReference type="PANTHER" id="PTHR24095:SF14">
    <property type="entry name" value="ACETYL-COENZYME A SYNTHETASE 1"/>
    <property type="match status" value="1"/>
</dbReference>
<dbReference type="InterPro" id="IPR042099">
    <property type="entry name" value="ANL_N_sf"/>
</dbReference>
<keyword evidence="4" id="KW-0067">ATP-binding</keyword>
<keyword evidence="3" id="KW-0547">Nucleotide-binding</keyword>
<feature type="domain" description="AMP-dependent synthetase/ligase" evidence="7">
    <location>
        <begin position="91"/>
        <end position="475"/>
    </location>
</feature>
<accession>A0A1R1MLM8</accession>
<dbReference type="STRING" id="1914305.BLW93_03995"/>
<dbReference type="InterPro" id="IPR045851">
    <property type="entry name" value="AMP-bd_C_sf"/>
</dbReference>
<name>A0A1R1MLM8_9BACT</name>
<dbReference type="Pfam" id="PF16177">
    <property type="entry name" value="ACAS_N"/>
    <property type="match status" value="1"/>
</dbReference>
<evidence type="ECO:0000259" key="9">
    <source>
        <dbReference type="Pfam" id="PF16177"/>
    </source>
</evidence>
<dbReference type="CDD" id="cd05966">
    <property type="entry name" value="ACS"/>
    <property type="match status" value="1"/>
</dbReference>
<dbReference type="GO" id="GO:0005524">
    <property type="term" value="F:ATP binding"/>
    <property type="evidence" value="ECO:0007669"/>
    <property type="project" value="UniProtKB-KW"/>
</dbReference>
<dbReference type="GO" id="GO:0016208">
    <property type="term" value="F:AMP binding"/>
    <property type="evidence" value="ECO:0007669"/>
    <property type="project" value="InterPro"/>
</dbReference>
<evidence type="ECO:0000256" key="2">
    <source>
        <dbReference type="ARBA" id="ARBA00022598"/>
    </source>
</evidence>
<sequence>MSEEKLQNLLHVSTVINPPESFVKNANVKSYEEEYKKFLDNPEVFWAEVAEELFWYRKWDKVLEWELPYAKWFVNAQTNITVNALDRHVKNGKKNKVAFFWEDEFGNEKVVTYGSLYTLVNKLANALKRAGIKKGDRVVIYMPLVIEQVAAMLACARIGAVHSVVYAGFSVPALRHRIEDAEAKMVITADVTIRRGRAIPLKQIVDEAIRDLETVEKVVVLRRLKPRVDLIGEKEIDFYKFIENEPSYCEPEVMDSEDPLFMLYTSGSTGKPKGVIHTTGGYMVGTYYSMKTVFDLKDDDIFWCTADPGWITGHSYIVYGPLVAGATQVIAEGAPNYPDFGRWWKLIEKYGVTIFYTAPTAIRMFMRAGEEWPNKYDLSSLRLLGSVGEPINPEAWLWYYKIIGKEKCPIVDTWWQTETGAVMITTIDGLPMKPGKAGKPVPGVIADVVDKEGNPVEADKGGFLVVKYPWPSMMRRIHKNPEKYESYWKTIPNCYFAGDVATKDADGYIMILGRADDVINVSGHRIGTMEVESALVSHPAVAEAAVIGKPDPVKGEAIKAFIILKSGHEPSDKLIEDLKYHVRMELGALAVPSEIEFVDKLPKTRSGKIMRRVLKAKELGMDPGDLSTLED</sequence>
<feature type="domain" description="Acetyl-coenzyme A synthetase N-terminal" evidence="9">
    <location>
        <begin position="31"/>
        <end position="84"/>
    </location>
</feature>